<feature type="transmembrane region" description="Helical" evidence="1">
    <location>
        <begin position="178"/>
        <end position="206"/>
    </location>
</feature>
<feature type="transmembrane region" description="Helical" evidence="1">
    <location>
        <begin position="6"/>
        <end position="28"/>
    </location>
</feature>
<dbReference type="InterPro" id="IPR002541">
    <property type="entry name" value="Cyt_c_assembly"/>
</dbReference>
<feature type="domain" description="Cytochrome c assembly protein" evidence="2">
    <location>
        <begin position="67"/>
        <end position="259"/>
    </location>
</feature>
<feature type="transmembrane region" description="Helical" evidence="1">
    <location>
        <begin position="40"/>
        <end position="59"/>
    </location>
</feature>
<dbReference type="GO" id="GO:0017004">
    <property type="term" value="P:cytochrome complex assembly"/>
    <property type="evidence" value="ECO:0007669"/>
    <property type="project" value="InterPro"/>
</dbReference>
<dbReference type="PANTHER" id="PTHR38034">
    <property type="entry name" value="INNER MEMBRANE PROTEIN YPJD"/>
    <property type="match status" value="1"/>
</dbReference>
<dbReference type="InterPro" id="IPR052372">
    <property type="entry name" value="YpjD/HemX"/>
</dbReference>
<dbReference type="GO" id="GO:0020037">
    <property type="term" value="F:heme binding"/>
    <property type="evidence" value="ECO:0007669"/>
    <property type="project" value="InterPro"/>
</dbReference>
<feature type="transmembrane region" description="Helical" evidence="1">
    <location>
        <begin position="134"/>
        <end position="157"/>
    </location>
</feature>
<keyword evidence="1" id="KW-0812">Transmembrane</keyword>
<dbReference type="Pfam" id="PF01578">
    <property type="entry name" value="Cytochrom_C_asm"/>
    <property type="match status" value="1"/>
</dbReference>
<name>A0A0W8FWP9_9ZZZZ</name>
<comment type="caution">
    <text evidence="3">The sequence shown here is derived from an EMBL/GenBank/DDBJ whole genome shotgun (WGS) entry which is preliminary data.</text>
</comment>
<gene>
    <name evidence="3" type="ORF">ASZ90_004916</name>
</gene>
<feature type="transmembrane region" description="Helical" evidence="1">
    <location>
        <begin position="244"/>
        <end position="267"/>
    </location>
</feature>
<evidence type="ECO:0000259" key="2">
    <source>
        <dbReference type="Pfam" id="PF01578"/>
    </source>
</evidence>
<feature type="transmembrane region" description="Helical" evidence="1">
    <location>
        <begin position="218"/>
        <end position="237"/>
    </location>
</feature>
<organism evidence="3">
    <name type="scientific">hydrocarbon metagenome</name>
    <dbReference type="NCBI Taxonomy" id="938273"/>
    <lineage>
        <taxon>unclassified sequences</taxon>
        <taxon>metagenomes</taxon>
        <taxon>ecological metagenomes</taxon>
    </lineage>
</organism>
<protein>
    <submittedName>
        <fullName evidence="3">Ccsa-related</fullName>
    </submittedName>
</protein>
<reference evidence="3" key="1">
    <citation type="journal article" date="2015" name="Proc. Natl. Acad. Sci. U.S.A.">
        <title>Networks of energetic and metabolic interactions define dynamics in microbial communities.</title>
        <authorList>
            <person name="Embree M."/>
            <person name="Liu J.K."/>
            <person name="Al-Bassam M.M."/>
            <person name="Zengler K."/>
        </authorList>
    </citation>
    <scope>NUCLEOTIDE SEQUENCE</scope>
</reference>
<keyword evidence="1" id="KW-1133">Transmembrane helix</keyword>
<dbReference type="PANTHER" id="PTHR38034:SF1">
    <property type="entry name" value="INNER MEMBRANE PROTEIN YPJD"/>
    <property type="match status" value="1"/>
</dbReference>
<dbReference type="EMBL" id="LNQE01000732">
    <property type="protein sequence ID" value="KUG25260.1"/>
    <property type="molecule type" value="Genomic_DNA"/>
</dbReference>
<evidence type="ECO:0000256" key="1">
    <source>
        <dbReference type="SAM" id="Phobius"/>
    </source>
</evidence>
<feature type="transmembrane region" description="Helical" evidence="1">
    <location>
        <begin position="71"/>
        <end position="89"/>
    </location>
</feature>
<keyword evidence="1" id="KW-0472">Membrane</keyword>
<evidence type="ECO:0000313" key="3">
    <source>
        <dbReference type="EMBL" id="KUG25260.1"/>
    </source>
</evidence>
<accession>A0A0W8FWP9</accession>
<dbReference type="AlphaFoldDB" id="A0A0W8FWP9"/>
<sequence>MIAAIQTLNILLPVLYGVTFIVYLYDFVKDTRSMTDSKRIFLFLTLMIHIFYLLARTIEFDHTPITNKFEIFTLLAFSISFSYFVLELLTDVRGTGLFIILFSFIFQIISSLFIEDLFEVAEVLRNRLLGLHVVSSMLGYSGFTLAAVYGILYLMLYNEIKMNKFGLIFKRLPSLETLYKLCFYSVLIGFVLLTFGVVIGVIWLPSAFPNFSYSDPKLITTGIVWLIFGFLVAAKYMANWNGKIVVNVALIGYLVMLLSIVFTIIFADSFHSFY</sequence>
<proteinExistence type="predicted"/>
<feature type="transmembrane region" description="Helical" evidence="1">
    <location>
        <begin position="96"/>
        <end position="114"/>
    </location>
</feature>